<comment type="caution">
    <text evidence="2">The sequence shown here is derived from an EMBL/GenBank/DDBJ whole genome shotgun (WGS) entry which is preliminary data.</text>
</comment>
<gene>
    <name evidence="2" type="ORF">MAG551_00091</name>
</gene>
<proteinExistence type="predicted"/>
<evidence type="ECO:0000313" key="2">
    <source>
        <dbReference type="EMBL" id="MBS1257056.1"/>
    </source>
</evidence>
<reference evidence="2" key="1">
    <citation type="journal article" date="2021" name="ISME J.">
        <title>Fine-scale metabolic discontinuity in a stratified prokaryote microbiome of a Red Sea deep halocline.</title>
        <authorList>
            <person name="Michoud G."/>
            <person name="Ngugi D.K."/>
            <person name="Barozzi A."/>
            <person name="Merlino G."/>
            <person name="Calleja M.L."/>
            <person name="Delgado-Huertas A."/>
            <person name="Moran X.A.G."/>
            <person name="Daffonchio D."/>
        </authorList>
    </citation>
    <scope>NUCLEOTIDE SEQUENCE</scope>
    <source>
        <strain evidence="2">SuakinDeep_MAG55_1</strain>
    </source>
</reference>
<dbReference type="EMBL" id="JAANXD010000003">
    <property type="protein sequence ID" value="MBS1257056.1"/>
    <property type="molecule type" value="Genomic_DNA"/>
</dbReference>
<organism evidence="2 3">
    <name type="scientific">Candidatus Scalindua arabica</name>
    <dbReference type="NCBI Taxonomy" id="1127984"/>
    <lineage>
        <taxon>Bacteria</taxon>
        <taxon>Pseudomonadati</taxon>
        <taxon>Planctomycetota</taxon>
        <taxon>Candidatus Brocadiia</taxon>
        <taxon>Candidatus Brocadiales</taxon>
        <taxon>Candidatus Scalinduaceae</taxon>
        <taxon>Candidatus Scalindua</taxon>
    </lineage>
</organism>
<feature type="region of interest" description="Disordered" evidence="1">
    <location>
        <begin position="86"/>
        <end position="108"/>
    </location>
</feature>
<dbReference type="Proteomes" id="UP000722750">
    <property type="component" value="Unassembled WGS sequence"/>
</dbReference>
<dbReference type="AlphaFoldDB" id="A0A942A0F8"/>
<name>A0A942A0F8_9BACT</name>
<evidence type="ECO:0000313" key="3">
    <source>
        <dbReference type="Proteomes" id="UP000722750"/>
    </source>
</evidence>
<sequence length="108" mass="12025">MNCLEKKLQAVEDWSAQTNLYELHEVAAGVYVYALKNTADNSEPAHYLCATCFNNKKKSILQRKGKGMGGTYYICNECKAEINDHSNREIPPKQNPGTGGDEHGWMGS</sequence>
<accession>A0A942A0F8</accession>
<protein>
    <submittedName>
        <fullName evidence="2">Uncharacterized protein</fullName>
    </submittedName>
</protein>
<evidence type="ECO:0000256" key="1">
    <source>
        <dbReference type="SAM" id="MobiDB-lite"/>
    </source>
</evidence>